<reference evidence="1 2" key="1">
    <citation type="journal article" date="2019" name="Emerg. Microbes Infect.">
        <title>Comprehensive subspecies identification of 175 nontuberculous mycobacteria species based on 7547 genomic profiles.</title>
        <authorList>
            <person name="Matsumoto Y."/>
            <person name="Kinjo T."/>
            <person name="Motooka D."/>
            <person name="Nabeya D."/>
            <person name="Jung N."/>
            <person name="Uechi K."/>
            <person name="Horii T."/>
            <person name="Iida T."/>
            <person name="Fujita J."/>
            <person name="Nakamura S."/>
        </authorList>
    </citation>
    <scope>NUCLEOTIDE SEQUENCE [LARGE SCALE GENOMIC DNA]</scope>
    <source>
        <strain evidence="1 2">JCM 12272</strain>
        <plasmid evidence="1">pJCM12272</plasmid>
    </source>
</reference>
<geneLocation type="plasmid" evidence="1 2">
    <name>pJCM12272</name>
</geneLocation>
<dbReference type="AlphaFoldDB" id="A0A6N4V367"/>
<keyword evidence="2" id="KW-1185">Reference proteome</keyword>
<protein>
    <submittedName>
        <fullName evidence="1">Uncharacterized protein</fullName>
    </submittedName>
</protein>
<dbReference type="RefSeq" id="WP_163670581.1">
    <property type="nucleotide sequence ID" value="NZ_AP022566.1"/>
</dbReference>
<proteinExistence type="predicted"/>
<name>A0A6N4V367_9MYCO</name>
<keyword evidence="1" id="KW-0614">Plasmid</keyword>
<dbReference type="KEGG" id="malv:MALV_56680"/>
<gene>
    <name evidence="1" type="ORF">MALV_56680</name>
</gene>
<evidence type="ECO:0000313" key="2">
    <source>
        <dbReference type="Proteomes" id="UP000466906"/>
    </source>
</evidence>
<evidence type="ECO:0000313" key="1">
    <source>
        <dbReference type="EMBL" id="BBX30543.1"/>
    </source>
</evidence>
<accession>A0A6N4V367</accession>
<organism evidence="1 2">
    <name type="scientific">Mycolicibacterium alvei</name>
    <dbReference type="NCBI Taxonomy" id="67081"/>
    <lineage>
        <taxon>Bacteria</taxon>
        <taxon>Bacillati</taxon>
        <taxon>Actinomycetota</taxon>
        <taxon>Actinomycetes</taxon>
        <taxon>Mycobacteriales</taxon>
        <taxon>Mycobacteriaceae</taxon>
        <taxon>Mycolicibacterium</taxon>
    </lineage>
</organism>
<sequence length="96" mass="9988">MTINPTRAQPEDIVAKLLGQASEILNAQHAPTGESAINYARACAEVANAYAARASAISAAKTAEAAQATVGILTQLQRALGAMEEDFRAFTRRSGG</sequence>
<dbReference type="EMBL" id="AP022566">
    <property type="protein sequence ID" value="BBX30543.1"/>
    <property type="molecule type" value="Genomic_DNA"/>
</dbReference>
<dbReference type="Proteomes" id="UP000466906">
    <property type="component" value="Plasmid pJCM12272"/>
</dbReference>